<evidence type="ECO:0000256" key="12">
    <source>
        <dbReference type="SAM" id="MobiDB-lite"/>
    </source>
</evidence>
<dbReference type="InterPro" id="IPR036168">
    <property type="entry name" value="AP2_Mu_C_sf"/>
</dbReference>
<proteinExistence type="inferred from homology"/>
<name>A0A9Q1GMB7_9CARY</name>
<feature type="compositionally biased region" description="Low complexity" evidence="12">
    <location>
        <begin position="177"/>
        <end position="194"/>
    </location>
</feature>
<evidence type="ECO:0000256" key="1">
    <source>
        <dbReference type="ARBA" id="ARBA00010516"/>
    </source>
</evidence>
<sequence>MSRIRIEGLLAAFPKLVGTGKQHTYVETENVRYVYQPMEALYLILVTSKQSNILEDLETLRLLSKLVPEYALSLDEEGICKNAFELIFAFDEVISLGHRENITVTQVKQYCEMESHEEKLHKLMMQSKINETKDIMKRKASEIDKSKIDRNRAGKGGFISLQSMGSGIERTFSDLSLSSSNGGFRSSSSPGFGSTTELDSSYSNKPKASPSTTTTPPRGGGMQLGKTPRTNQFLQSLKAEGEEIVEHVQPSSTKSRITAPPPSDPVTLTVEERLSVILKRDGGLASFDVQGTLSIQILEEKDAYVQVQIESRGNPNILFKTHPNINKELFTNENTLGLKDPNRPFPTGQSGDGVGLLKWRMQSMDESTMPLTISCWPNVSGKETDVSIEYESSSIFDLQNVIIYVPLPALREAPNVRQIDGEWSIIVFPCSDFYSCQCLQVVNVQPLKGGTPPKFCQRTLLCAENYQVV</sequence>
<keyword evidence="15" id="KW-1185">Reference proteome</keyword>
<keyword evidence="5 10" id="KW-0931">ER-Golgi transport</keyword>
<evidence type="ECO:0000256" key="7">
    <source>
        <dbReference type="ARBA" id="ARBA00023034"/>
    </source>
</evidence>
<keyword evidence="9 10" id="KW-0968">Cytoplasmic vesicle</keyword>
<dbReference type="GO" id="GO:0015031">
    <property type="term" value="P:protein transport"/>
    <property type="evidence" value="ECO:0007669"/>
    <property type="project" value="UniProtKB-KW"/>
</dbReference>
<reference evidence="14" key="1">
    <citation type="submission" date="2022-04" db="EMBL/GenBank/DDBJ databases">
        <title>Carnegiea gigantea Genome sequencing and assembly v2.</title>
        <authorList>
            <person name="Copetti D."/>
            <person name="Sanderson M.J."/>
            <person name="Burquez A."/>
            <person name="Wojciechowski M.F."/>
        </authorList>
    </citation>
    <scope>NUCLEOTIDE SEQUENCE</scope>
    <source>
        <strain evidence="14">SGP5-SGP5p</strain>
        <tissue evidence="14">Aerial part</tissue>
    </source>
</reference>
<dbReference type="InterPro" id="IPR011012">
    <property type="entry name" value="Longin-like_dom_sf"/>
</dbReference>
<comment type="subcellular location">
    <subcellularLocation>
        <location evidence="10 11">Cytoplasm</location>
    </subcellularLocation>
    <subcellularLocation>
        <location evidence="10 11">Cytoplasmic vesicle</location>
        <location evidence="10 11">COPI-coated vesicle membrane</location>
        <topology evidence="10 11">Peripheral membrane protein</topology>
        <orientation evidence="10 11">Cytoplasmic side</orientation>
    </subcellularLocation>
    <subcellularLocation>
        <location evidence="10 11">Golgi apparatus membrane</location>
        <topology evidence="10 11">Peripheral membrane protein</topology>
        <orientation evidence="10 11">Cytoplasmic side</orientation>
    </subcellularLocation>
</comment>
<dbReference type="Gene3D" id="3.30.450.60">
    <property type="match status" value="1"/>
</dbReference>
<dbReference type="PANTHER" id="PTHR10121">
    <property type="entry name" value="COATOMER SUBUNIT DELTA"/>
    <property type="match status" value="1"/>
</dbReference>
<dbReference type="GO" id="GO:0030126">
    <property type="term" value="C:COPI vesicle coat"/>
    <property type="evidence" value="ECO:0007669"/>
    <property type="project" value="UniProtKB-UniRule"/>
</dbReference>
<dbReference type="OrthoDB" id="10266042at2759"/>
<organism evidence="14 15">
    <name type="scientific">Carnegiea gigantea</name>
    <dbReference type="NCBI Taxonomy" id="171969"/>
    <lineage>
        <taxon>Eukaryota</taxon>
        <taxon>Viridiplantae</taxon>
        <taxon>Streptophyta</taxon>
        <taxon>Embryophyta</taxon>
        <taxon>Tracheophyta</taxon>
        <taxon>Spermatophyta</taxon>
        <taxon>Magnoliopsida</taxon>
        <taxon>eudicotyledons</taxon>
        <taxon>Gunneridae</taxon>
        <taxon>Pentapetalae</taxon>
        <taxon>Caryophyllales</taxon>
        <taxon>Cactineae</taxon>
        <taxon>Cactaceae</taxon>
        <taxon>Cactoideae</taxon>
        <taxon>Echinocereeae</taxon>
        <taxon>Carnegiea</taxon>
    </lineage>
</organism>
<dbReference type="Pfam" id="PF00928">
    <property type="entry name" value="Adap_comp_sub"/>
    <property type="match status" value="1"/>
</dbReference>
<dbReference type="PROSITE" id="PS51072">
    <property type="entry name" value="MHD"/>
    <property type="match status" value="1"/>
</dbReference>
<dbReference type="AlphaFoldDB" id="A0A9Q1GMB7"/>
<comment type="similarity">
    <text evidence="1 10">Belongs to the adaptor complexes medium subunit family. Delta-COP subfamily.</text>
</comment>
<dbReference type="SUPFAM" id="SSF64356">
    <property type="entry name" value="SNARE-like"/>
    <property type="match status" value="1"/>
</dbReference>
<accession>A0A9Q1GMB7</accession>
<dbReference type="FunFam" id="3.30.450.60:FF:000003">
    <property type="entry name" value="Coatomer subunit delta"/>
    <property type="match status" value="1"/>
</dbReference>
<gene>
    <name evidence="14" type="ORF">Cgig2_000444</name>
</gene>
<dbReference type="CDD" id="cd09254">
    <property type="entry name" value="AP_delta-COPI_MHD"/>
    <property type="match status" value="1"/>
</dbReference>
<dbReference type="CDD" id="cd14830">
    <property type="entry name" value="Delta_COP_N"/>
    <property type="match status" value="1"/>
</dbReference>
<feature type="region of interest" description="Disordered" evidence="12">
    <location>
        <begin position="177"/>
        <end position="228"/>
    </location>
</feature>
<evidence type="ECO:0000256" key="9">
    <source>
        <dbReference type="ARBA" id="ARBA00023329"/>
    </source>
</evidence>
<dbReference type="Proteomes" id="UP001153076">
    <property type="component" value="Unassembled WGS sequence"/>
</dbReference>
<evidence type="ECO:0000256" key="4">
    <source>
        <dbReference type="ARBA" id="ARBA00022490"/>
    </source>
</evidence>
<dbReference type="GO" id="GO:0051645">
    <property type="term" value="P:Golgi localization"/>
    <property type="evidence" value="ECO:0007669"/>
    <property type="project" value="TreeGrafter"/>
</dbReference>
<keyword evidence="3 10" id="KW-0813">Transport</keyword>
<evidence type="ECO:0000256" key="8">
    <source>
        <dbReference type="ARBA" id="ARBA00023136"/>
    </source>
</evidence>
<evidence type="ECO:0000256" key="10">
    <source>
        <dbReference type="RuleBase" id="RU364018"/>
    </source>
</evidence>
<feature type="compositionally biased region" description="Polar residues" evidence="12">
    <location>
        <begin position="195"/>
        <end position="204"/>
    </location>
</feature>
<evidence type="ECO:0000256" key="2">
    <source>
        <dbReference type="ARBA" id="ARBA00011775"/>
    </source>
</evidence>
<evidence type="ECO:0000256" key="6">
    <source>
        <dbReference type="ARBA" id="ARBA00022927"/>
    </source>
</evidence>
<protein>
    <recommendedName>
        <fullName evidence="10">Coatomer subunit delta</fullName>
    </recommendedName>
</protein>
<dbReference type="GO" id="GO:0000139">
    <property type="term" value="C:Golgi membrane"/>
    <property type="evidence" value="ECO:0007669"/>
    <property type="project" value="UniProtKB-SubCell"/>
</dbReference>
<dbReference type="SUPFAM" id="SSF49447">
    <property type="entry name" value="Second domain of Mu2 adaptin subunit (ap50) of ap2 adaptor"/>
    <property type="match status" value="1"/>
</dbReference>
<dbReference type="PANTHER" id="PTHR10121:SF0">
    <property type="entry name" value="COATOMER SUBUNIT DELTA"/>
    <property type="match status" value="1"/>
</dbReference>
<evidence type="ECO:0000256" key="5">
    <source>
        <dbReference type="ARBA" id="ARBA00022892"/>
    </source>
</evidence>
<dbReference type="InterPro" id="IPR028565">
    <property type="entry name" value="MHD"/>
</dbReference>
<evidence type="ECO:0000256" key="11">
    <source>
        <dbReference type="RuleBase" id="RU366052"/>
    </source>
</evidence>
<comment type="function">
    <text evidence="10">The coatomer is a cytosolic protein complex that binds to dilysine motifs and reversibly associates with Golgi non-clathrin-coated vesicles, which further mediate biosynthetic protein transport from the ER, via the Golgi up to the trans Golgi network. Coatomer complex is required for budding from Golgi membranes, and is essential for the retrograde Golgi-to-ER transport of dilysine-tagged proteins.</text>
</comment>
<keyword evidence="7 10" id="KW-0333">Golgi apparatus</keyword>
<keyword evidence="6 10" id="KW-0653">Protein transport</keyword>
<dbReference type="GO" id="GO:0006890">
    <property type="term" value="P:retrograde vesicle-mediated transport, Golgi to endoplasmic reticulum"/>
    <property type="evidence" value="ECO:0007669"/>
    <property type="project" value="UniProtKB-UniRule"/>
</dbReference>
<evidence type="ECO:0000259" key="13">
    <source>
        <dbReference type="PROSITE" id="PS51072"/>
    </source>
</evidence>
<evidence type="ECO:0000313" key="15">
    <source>
        <dbReference type="Proteomes" id="UP001153076"/>
    </source>
</evidence>
<feature type="region of interest" description="Disordered" evidence="12">
    <location>
        <begin position="247"/>
        <end position="266"/>
    </location>
</feature>
<evidence type="ECO:0000256" key="3">
    <source>
        <dbReference type="ARBA" id="ARBA00022448"/>
    </source>
</evidence>
<comment type="subunit">
    <text evidence="2 10">Oligomeric complex that consists of at least the alpha, beta, beta', gamma, delta, epsilon and zeta subunits.</text>
</comment>
<dbReference type="InterPro" id="IPR027059">
    <property type="entry name" value="Coatomer_dsu"/>
</dbReference>
<keyword evidence="8 10" id="KW-0472">Membrane</keyword>
<evidence type="ECO:0000313" key="14">
    <source>
        <dbReference type="EMBL" id="KAJ8422638.1"/>
    </source>
</evidence>
<dbReference type="GO" id="GO:0006888">
    <property type="term" value="P:endoplasmic reticulum to Golgi vesicle-mediated transport"/>
    <property type="evidence" value="ECO:0007669"/>
    <property type="project" value="TreeGrafter"/>
</dbReference>
<keyword evidence="4 10" id="KW-0963">Cytoplasm</keyword>
<feature type="domain" description="MHD" evidence="13">
    <location>
        <begin position="263"/>
        <end position="469"/>
    </location>
</feature>
<feature type="compositionally biased region" description="Low complexity" evidence="12">
    <location>
        <begin position="205"/>
        <end position="217"/>
    </location>
</feature>
<dbReference type="EMBL" id="JAKOGI010002191">
    <property type="protein sequence ID" value="KAJ8422638.1"/>
    <property type="molecule type" value="Genomic_DNA"/>
</dbReference>
<comment type="caution">
    <text evidence="14">The sequence shown here is derived from an EMBL/GenBank/DDBJ whole genome shotgun (WGS) entry which is preliminary data.</text>
</comment>